<reference evidence="2 3" key="1">
    <citation type="submission" date="2019-12" db="EMBL/GenBank/DDBJ databases">
        <authorList>
            <person name="Floudas D."/>
            <person name="Bentzer J."/>
            <person name="Ahren D."/>
            <person name="Johansson T."/>
            <person name="Persson P."/>
            <person name="Tunlid A."/>
        </authorList>
    </citation>
    <scope>NUCLEOTIDE SEQUENCE [LARGE SCALE GENOMIC DNA]</scope>
    <source>
        <strain evidence="2 3">CBS 102.39</strain>
    </source>
</reference>
<feature type="transmembrane region" description="Helical" evidence="1">
    <location>
        <begin position="109"/>
        <end position="130"/>
    </location>
</feature>
<proteinExistence type="predicted"/>
<keyword evidence="1" id="KW-1133">Transmembrane helix</keyword>
<dbReference type="EMBL" id="JAACJL010000017">
    <property type="protein sequence ID" value="KAF4618930.1"/>
    <property type="molecule type" value="Genomic_DNA"/>
</dbReference>
<sequence>MADTVPAMATVWSTEQNNHEWHINLGERAEVEKPLDHIQRWHPKITPHRLAVLLVTVVLGTLKAYFCYTGQTSASTTLEWITGVVVFSIIFVLGIIEEEYSEESSKLPALLRWFFSYDCLTIVWTCLRLLSIDKPDYQSQNRQIVVQEHDHHPPVTGYRLLVSIVTVVFGVAKMSCAYLGRNTSATTLDWVSGVIFATTCYVLGLYELNNIDLLDWLFKVDYSRAVGKVWYYALTATLTAMSLSLGFYWTMSWSRDTMEFYDRNLFTEGLDVAMVIELPFPTLPDSLNAMHGLSVKYMMLAVLGLTTLLGPAWLLLTAFFIPVWFSRHIDTYLPGYLRQDKLYLFTSWYILPFIDSLCLPRCSPLCETQVITLSGFSSTRQFMHLASQRQ</sequence>
<keyword evidence="3" id="KW-1185">Reference proteome</keyword>
<keyword evidence="1" id="KW-0812">Transmembrane</keyword>
<feature type="transmembrane region" description="Helical" evidence="1">
    <location>
        <begin position="297"/>
        <end position="322"/>
    </location>
</feature>
<keyword evidence="1" id="KW-0472">Membrane</keyword>
<evidence type="ECO:0000313" key="3">
    <source>
        <dbReference type="Proteomes" id="UP000521872"/>
    </source>
</evidence>
<evidence type="ECO:0000313" key="2">
    <source>
        <dbReference type="EMBL" id="KAF4618930.1"/>
    </source>
</evidence>
<name>A0A8H4VSQ4_9AGAR</name>
<gene>
    <name evidence="2" type="ORF">D9613_009925</name>
</gene>
<protein>
    <submittedName>
        <fullName evidence="2">Uncharacterized protein</fullName>
    </submittedName>
</protein>
<feature type="transmembrane region" description="Helical" evidence="1">
    <location>
        <begin position="187"/>
        <end position="209"/>
    </location>
</feature>
<dbReference type="Proteomes" id="UP000521872">
    <property type="component" value="Unassembled WGS sequence"/>
</dbReference>
<dbReference type="AlphaFoldDB" id="A0A8H4VSQ4"/>
<accession>A0A8H4VSQ4</accession>
<comment type="caution">
    <text evidence="2">The sequence shown here is derived from an EMBL/GenBank/DDBJ whole genome shotgun (WGS) entry which is preliminary data.</text>
</comment>
<evidence type="ECO:0000256" key="1">
    <source>
        <dbReference type="SAM" id="Phobius"/>
    </source>
</evidence>
<feature type="transmembrane region" description="Helical" evidence="1">
    <location>
        <begin position="229"/>
        <end position="249"/>
    </location>
</feature>
<feature type="transmembrane region" description="Helical" evidence="1">
    <location>
        <begin position="50"/>
        <end position="68"/>
    </location>
</feature>
<feature type="transmembrane region" description="Helical" evidence="1">
    <location>
        <begin position="80"/>
        <end position="97"/>
    </location>
</feature>
<feature type="transmembrane region" description="Helical" evidence="1">
    <location>
        <begin position="160"/>
        <end position="180"/>
    </location>
</feature>
<organism evidence="2 3">
    <name type="scientific">Agrocybe pediades</name>
    <dbReference type="NCBI Taxonomy" id="84607"/>
    <lineage>
        <taxon>Eukaryota</taxon>
        <taxon>Fungi</taxon>
        <taxon>Dikarya</taxon>
        <taxon>Basidiomycota</taxon>
        <taxon>Agaricomycotina</taxon>
        <taxon>Agaricomycetes</taxon>
        <taxon>Agaricomycetidae</taxon>
        <taxon>Agaricales</taxon>
        <taxon>Agaricineae</taxon>
        <taxon>Strophariaceae</taxon>
        <taxon>Agrocybe</taxon>
    </lineage>
</organism>